<evidence type="ECO:0000313" key="4">
    <source>
        <dbReference type="Proteomes" id="UP000524462"/>
    </source>
</evidence>
<dbReference type="PANTHER" id="PTHR11575">
    <property type="entry name" value="5'-NUCLEOTIDASE-RELATED"/>
    <property type="match status" value="1"/>
</dbReference>
<keyword evidence="1" id="KW-0547">Nucleotide-binding</keyword>
<keyword evidence="1" id="KW-0378">Hydrolase</keyword>
<gene>
    <name evidence="3" type="ORF">H1B29_04680</name>
</gene>
<dbReference type="InterPro" id="IPR004843">
    <property type="entry name" value="Calcineurin-like_PHP"/>
</dbReference>
<dbReference type="EMBL" id="JACEGE010000012">
    <property type="protein sequence ID" value="MBA2795778.1"/>
    <property type="molecule type" value="Genomic_DNA"/>
</dbReference>
<accession>A0A7V9WRK9</accession>
<reference evidence="3 4" key="1">
    <citation type="submission" date="2020-07" db="EMBL/GenBank/DDBJ databases">
        <title>Molecular and genomic characterization of Streptococcus porcinus isolated from diseased swine in Brazil.</title>
        <authorList>
            <person name="Moreno L.Z."/>
            <person name="Matajira C.E.C."/>
            <person name="Poor A.P."/>
            <person name="Dutra M.C."/>
            <person name="Moreno A.M."/>
        </authorList>
    </citation>
    <scope>NUCLEOTIDE SEQUENCE [LARGE SCALE GENOMIC DNA]</scope>
    <source>
        <strain evidence="3 4">SP0816-2</strain>
    </source>
</reference>
<evidence type="ECO:0000259" key="2">
    <source>
        <dbReference type="Pfam" id="PF00149"/>
    </source>
</evidence>
<dbReference type="RefSeq" id="WP_181459976.1">
    <property type="nucleotide sequence ID" value="NZ_JACEGE010000012.1"/>
</dbReference>
<dbReference type="InterPro" id="IPR011240">
    <property type="entry name" value="Pesterase_YunD"/>
</dbReference>
<dbReference type="Proteomes" id="UP000524462">
    <property type="component" value="Unassembled WGS sequence"/>
</dbReference>
<dbReference type="CDD" id="cd00845">
    <property type="entry name" value="MPP_UshA_N_like"/>
    <property type="match status" value="1"/>
</dbReference>
<protein>
    <submittedName>
        <fullName evidence="3">Metallophosphatase</fullName>
    </submittedName>
</protein>
<dbReference type="GO" id="GO:0030288">
    <property type="term" value="C:outer membrane-bounded periplasmic space"/>
    <property type="evidence" value="ECO:0007669"/>
    <property type="project" value="TreeGrafter"/>
</dbReference>
<dbReference type="GO" id="GO:0008768">
    <property type="term" value="F:UDP-sugar diphosphatase activity"/>
    <property type="evidence" value="ECO:0007669"/>
    <property type="project" value="TreeGrafter"/>
</dbReference>
<dbReference type="SUPFAM" id="SSF56300">
    <property type="entry name" value="Metallo-dependent phosphatases"/>
    <property type="match status" value="1"/>
</dbReference>
<dbReference type="GO" id="GO:0008253">
    <property type="term" value="F:5'-nucleotidase activity"/>
    <property type="evidence" value="ECO:0007669"/>
    <property type="project" value="TreeGrafter"/>
</dbReference>
<dbReference type="Pfam" id="PF00149">
    <property type="entry name" value="Metallophos"/>
    <property type="match status" value="1"/>
</dbReference>
<name>A0A7V9WRK9_STRPO</name>
<evidence type="ECO:0000256" key="1">
    <source>
        <dbReference type="RuleBase" id="RU362119"/>
    </source>
</evidence>
<evidence type="ECO:0000313" key="3">
    <source>
        <dbReference type="EMBL" id="MBA2795778.1"/>
    </source>
</evidence>
<organism evidence="3 4">
    <name type="scientific">Streptococcus porcinus</name>
    <dbReference type="NCBI Taxonomy" id="1340"/>
    <lineage>
        <taxon>Bacteria</taxon>
        <taxon>Bacillati</taxon>
        <taxon>Bacillota</taxon>
        <taxon>Bacilli</taxon>
        <taxon>Lactobacillales</taxon>
        <taxon>Streptococcaceae</taxon>
        <taxon>Streptococcus</taxon>
    </lineage>
</organism>
<dbReference type="GO" id="GO:0009166">
    <property type="term" value="P:nucleotide catabolic process"/>
    <property type="evidence" value="ECO:0007669"/>
    <property type="project" value="InterPro"/>
</dbReference>
<dbReference type="InterPro" id="IPR036907">
    <property type="entry name" value="5'-Nucleotdase_C_sf"/>
</dbReference>
<dbReference type="Gene3D" id="3.90.780.10">
    <property type="entry name" value="5'-Nucleotidase, C-terminal domain"/>
    <property type="match status" value="1"/>
</dbReference>
<proteinExistence type="inferred from homology"/>
<dbReference type="PRINTS" id="PR01607">
    <property type="entry name" value="APYRASEFAMLY"/>
</dbReference>
<comment type="similarity">
    <text evidence="1">Belongs to the 5'-nucleotidase family.</text>
</comment>
<dbReference type="InterPro" id="IPR006179">
    <property type="entry name" value="5_nucleotidase/apyrase"/>
</dbReference>
<dbReference type="GO" id="GO:0000166">
    <property type="term" value="F:nucleotide binding"/>
    <property type="evidence" value="ECO:0007669"/>
    <property type="project" value="UniProtKB-KW"/>
</dbReference>
<dbReference type="InterPro" id="IPR029052">
    <property type="entry name" value="Metallo-depent_PP-like"/>
</dbReference>
<comment type="caution">
    <text evidence="3">The sequence shown here is derived from an EMBL/GenBank/DDBJ whole genome shotgun (WGS) entry which is preliminary data.</text>
</comment>
<dbReference type="AlphaFoldDB" id="A0A7V9WRK9"/>
<sequence length="451" mass="51244">MVESIRILHLNDLHSHFEAYPKIERFFAEASKTSAEVIKVDIGDNIDLSHPLTEATKGKANVQLMNQLGIQYATIGNNEGIGLSKEALNQVYDDANFTVILGNMTDEYGKPRWSKPYHIHQTKAGSKIALLAYTFPYYKTYQPNGWQIENPIESLKRDLELPEVASADIRILLSHLGIRTDETITKEVTGLDLIIGAHTHHVFEDGACLNGTYMAAAGKYGQYVGEINLSIDNRKISAIEIIAHETSHFASQKKDQDFIKGLTKEGERLLKRKQICKISRRLNFEESLALVMSAMKDYAKAETCIINSGLLLKAFDRLLTAEQLHAALPHQMRLVRLQLNGETFQRICHDIYSKEALLKDQEIRGMGFRGKCFGQLYSDGFTYKNEKIVYNGKVMDKSDNISLVLVDQYYFASYFPSVKESEAELLFPDLLREVVEKYLIKRNERYTKGAR</sequence>
<dbReference type="PANTHER" id="PTHR11575:SF23">
    <property type="entry name" value="5-NUCLEOTIDASE FAMILY PROTEIN"/>
    <property type="match status" value="1"/>
</dbReference>
<dbReference type="Gene3D" id="3.60.21.10">
    <property type="match status" value="1"/>
</dbReference>
<dbReference type="PIRSF" id="PIRSF036361">
    <property type="entry name" value="YunD"/>
    <property type="match status" value="1"/>
</dbReference>
<feature type="domain" description="Calcineurin-like phosphoesterase" evidence="2">
    <location>
        <begin position="5"/>
        <end position="201"/>
    </location>
</feature>
<dbReference type="SUPFAM" id="SSF55816">
    <property type="entry name" value="5'-nucleotidase (syn. UDP-sugar hydrolase), C-terminal domain"/>
    <property type="match status" value="1"/>
</dbReference>